<comment type="similarity">
    <text evidence="1">Belongs to the LysR transcriptional regulatory family.</text>
</comment>
<dbReference type="GO" id="GO:0032993">
    <property type="term" value="C:protein-DNA complex"/>
    <property type="evidence" value="ECO:0007669"/>
    <property type="project" value="TreeGrafter"/>
</dbReference>
<dbReference type="SUPFAM" id="SSF46785">
    <property type="entry name" value="Winged helix' DNA-binding domain"/>
    <property type="match status" value="1"/>
</dbReference>
<dbReference type="InterPro" id="IPR000847">
    <property type="entry name" value="LysR_HTH_N"/>
</dbReference>
<dbReference type="Gene3D" id="1.10.10.10">
    <property type="entry name" value="Winged helix-like DNA-binding domain superfamily/Winged helix DNA-binding domain"/>
    <property type="match status" value="1"/>
</dbReference>
<keyword evidence="4" id="KW-0010">Activator</keyword>
<keyword evidence="2" id="KW-0805">Transcription regulation</keyword>
<evidence type="ECO:0000256" key="5">
    <source>
        <dbReference type="ARBA" id="ARBA00023163"/>
    </source>
</evidence>
<evidence type="ECO:0000313" key="7">
    <source>
        <dbReference type="EMBL" id="CUH76912.1"/>
    </source>
</evidence>
<dbReference type="CDD" id="cd08411">
    <property type="entry name" value="PBP2_OxyR"/>
    <property type="match status" value="1"/>
</dbReference>
<evidence type="ECO:0000256" key="4">
    <source>
        <dbReference type="ARBA" id="ARBA00023159"/>
    </source>
</evidence>
<dbReference type="InterPro" id="IPR036390">
    <property type="entry name" value="WH_DNA-bd_sf"/>
</dbReference>
<dbReference type="RefSeq" id="WP_058246713.1">
    <property type="nucleotide sequence ID" value="NZ_CYSE01000002.1"/>
</dbReference>
<dbReference type="AlphaFoldDB" id="A0A0P1GNP1"/>
<accession>A0A0P1GNP1</accession>
<organism evidence="7 8">
    <name type="scientific">Tropicibacter naphthalenivorans</name>
    <dbReference type="NCBI Taxonomy" id="441103"/>
    <lineage>
        <taxon>Bacteria</taxon>
        <taxon>Pseudomonadati</taxon>
        <taxon>Pseudomonadota</taxon>
        <taxon>Alphaproteobacteria</taxon>
        <taxon>Rhodobacterales</taxon>
        <taxon>Roseobacteraceae</taxon>
        <taxon>Tropicibacter</taxon>
    </lineage>
</organism>
<evidence type="ECO:0000256" key="2">
    <source>
        <dbReference type="ARBA" id="ARBA00023015"/>
    </source>
</evidence>
<dbReference type="PRINTS" id="PR00039">
    <property type="entry name" value="HTHLYSR"/>
</dbReference>
<keyword evidence="8" id="KW-1185">Reference proteome</keyword>
<keyword evidence="5" id="KW-0804">Transcription</keyword>
<dbReference type="GO" id="GO:0003677">
    <property type="term" value="F:DNA binding"/>
    <property type="evidence" value="ECO:0007669"/>
    <property type="project" value="UniProtKB-KW"/>
</dbReference>
<dbReference type="Pfam" id="PF03466">
    <property type="entry name" value="LysR_substrate"/>
    <property type="match status" value="1"/>
</dbReference>
<feature type="domain" description="HTH lysR-type" evidence="6">
    <location>
        <begin position="3"/>
        <end position="60"/>
    </location>
</feature>
<dbReference type="EMBL" id="CYSE01000002">
    <property type="protein sequence ID" value="CUH76912.1"/>
    <property type="molecule type" value="Genomic_DNA"/>
</dbReference>
<dbReference type="SUPFAM" id="SSF53850">
    <property type="entry name" value="Periplasmic binding protein-like II"/>
    <property type="match status" value="1"/>
</dbReference>
<dbReference type="InterPro" id="IPR005119">
    <property type="entry name" value="LysR_subst-bd"/>
</dbReference>
<dbReference type="Proteomes" id="UP000054935">
    <property type="component" value="Unassembled WGS sequence"/>
</dbReference>
<reference evidence="7" key="1">
    <citation type="submission" date="2015-09" db="EMBL/GenBank/DDBJ databases">
        <authorList>
            <consortium name="Swine Surveillance"/>
        </authorList>
    </citation>
    <scope>NUCLEOTIDE SEQUENCE [LARGE SCALE GENOMIC DNA]</scope>
    <source>
        <strain evidence="7">CECT 7648</strain>
    </source>
</reference>
<evidence type="ECO:0000256" key="1">
    <source>
        <dbReference type="ARBA" id="ARBA00009437"/>
    </source>
</evidence>
<keyword evidence="3" id="KW-0238">DNA-binding</keyword>
<dbReference type="GO" id="GO:0003700">
    <property type="term" value="F:DNA-binding transcription factor activity"/>
    <property type="evidence" value="ECO:0007669"/>
    <property type="project" value="InterPro"/>
</dbReference>
<evidence type="ECO:0000313" key="8">
    <source>
        <dbReference type="Proteomes" id="UP000054935"/>
    </source>
</evidence>
<dbReference type="OrthoDB" id="9775392at2"/>
<evidence type="ECO:0000259" key="6">
    <source>
        <dbReference type="PROSITE" id="PS50931"/>
    </source>
</evidence>
<dbReference type="Pfam" id="PF00126">
    <property type="entry name" value="HTH_1"/>
    <property type="match status" value="1"/>
</dbReference>
<dbReference type="FunFam" id="1.10.10.10:FF:000001">
    <property type="entry name" value="LysR family transcriptional regulator"/>
    <property type="match status" value="1"/>
</dbReference>
<name>A0A0P1GNP1_9RHOB</name>
<protein>
    <submittedName>
        <fullName evidence="7">Morphology and auto-aggregation control protein</fullName>
    </submittedName>
</protein>
<dbReference type="STRING" id="441103.TRN7648_01189"/>
<gene>
    <name evidence="7" type="primary">oxyR_1</name>
    <name evidence="7" type="ORF">TRN7648_01189</name>
</gene>
<proteinExistence type="inferred from homology"/>
<dbReference type="PANTHER" id="PTHR30346:SF26">
    <property type="entry name" value="HYDROGEN PEROXIDE-INDUCIBLE GENES ACTIVATOR"/>
    <property type="match status" value="1"/>
</dbReference>
<dbReference type="Gene3D" id="3.40.190.10">
    <property type="entry name" value="Periplasmic binding protein-like II"/>
    <property type="match status" value="2"/>
</dbReference>
<dbReference type="PROSITE" id="PS50931">
    <property type="entry name" value="HTH_LYSR"/>
    <property type="match status" value="1"/>
</dbReference>
<dbReference type="PANTHER" id="PTHR30346">
    <property type="entry name" value="TRANSCRIPTIONAL DUAL REGULATOR HCAR-RELATED"/>
    <property type="match status" value="1"/>
</dbReference>
<evidence type="ECO:0000256" key="3">
    <source>
        <dbReference type="ARBA" id="ARBA00023125"/>
    </source>
</evidence>
<sequence length="303" mass="32389">MRITLKQLTYFKALAEQQNFRRAAEVSHVSQPALSVQIQELERILGGALVERQPRRVILTPLGRDTLASATRILAEVTQLEQGGRAGLGGTLRLGVIPTIAPYLLPEALAALRASDISLGVDVTEGKTERILAMLSEGALDACILALPTERPGLFEAELFEDRFLLAGHAKRLADLGPVPRPEGLGESQLLLLEDGHCLTDQALAVCGRGRGHGRINTGASSLPTLSRLVEAGFGFTLMPELAAPTECAASPNLGLRRFDEPQPARRIGLVRRSSSTGAWFDDLAETLRGVGASLIANAQKVV</sequence>
<dbReference type="InterPro" id="IPR036388">
    <property type="entry name" value="WH-like_DNA-bd_sf"/>
</dbReference>